<dbReference type="EMBL" id="CP043884">
    <property type="protein sequence ID" value="QOI43458.1"/>
    <property type="molecule type" value="Genomic_DNA"/>
</dbReference>
<name>A0AAP9WDF3_LEPIR</name>
<gene>
    <name evidence="1" type="ORF">Lepto782_15130</name>
</gene>
<sequence>MFSHSGYTISKHHHRISKIVIRIKLFFQHGTRIKKSILKSNQNKKLNFVKRLVNLQIVNYGCEVV</sequence>
<evidence type="ECO:0000313" key="2">
    <source>
        <dbReference type="Proteomes" id="UP000663124"/>
    </source>
</evidence>
<evidence type="ECO:0000313" key="1">
    <source>
        <dbReference type="EMBL" id="QOI43458.1"/>
    </source>
</evidence>
<proteinExistence type="predicted"/>
<protein>
    <submittedName>
        <fullName evidence="1">Uncharacterized protein</fullName>
    </submittedName>
</protein>
<dbReference type="AlphaFoldDB" id="A0AAP9WDF3"/>
<organism evidence="1 2">
    <name type="scientific">Leptospira interrogans serovar Canicola</name>
    <dbReference type="NCBI Taxonomy" id="211880"/>
    <lineage>
        <taxon>Bacteria</taxon>
        <taxon>Pseudomonadati</taxon>
        <taxon>Spirochaetota</taxon>
        <taxon>Spirochaetia</taxon>
        <taxon>Leptospirales</taxon>
        <taxon>Leptospiraceae</taxon>
        <taxon>Leptospira</taxon>
    </lineage>
</organism>
<reference evidence="1" key="1">
    <citation type="submission" date="2019-09" db="EMBL/GenBank/DDBJ databases">
        <title>Comparative Genomics of Leptospira interrogans Reveals Genome Plasticity - A Common Adaptive Strategy for Survival in Various Hosts.</title>
        <authorList>
            <person name="Ramli S.R."/>
            <person name="Bunk B."/>
            <person name="Goris M."/>
            <person name="Bhuju S."/>
            <person name="Jarek M."/>
            <person name="Sproer C."/>
            <person name="Mustakim S."/>
            <person name="Strommenger B."/>
            <person name="Pessler F."/>
        </authorList>
    </citation>
    <scope>NUCLEOTIDE SEQUENCE</scope>
    <source>
        <strain evidence="1">782</strain>
    </source>
</reference>
<dbReference type="Proteomes" id="UP000663124">
    <property type="component" value="Chromosome 1"/>
</dbReference>
<accession>A0AAP9WDF3</accession>